<gene>
    <name evidence="1" type="ORF">KUCA_T00002437001</name>
</gene>
<name>W6MVS5_9ASCO</name>
<dbReference type="Pfam" id="PF08634">
    <property type="entry name" value="Pet127"/>
    <property type="match status" value="1"/>
</dbReference>
<dbReference type="Proteomes" id="UP000019384">
    <property type="component" value="Unassembled WGS sequence"/>
</dbReference>
<accession>W6MVS5</accession>
<dbReference type="EMBL" id="HG793127">
    <property type="protein sequence ID" value="CDK26465.1"/>
    <property type="molecule type" value="Genomic_DNA"/>
</dbReference>
<dbReference type="GO" id="GO:0005740">
    <property type="term" value="C:mitochondrial envelope"/>
    <property type="evidence" value="ECO:0007669"/>
    <property type="project" value="TreeGrafter"/>
</dbReference>
<reference evidence="1" key="1">
    <citation type="submission" date="2013-12" db="EMBL/GenBank/DDBJ databases">
        <authorList>
            <person name="Genoscope - CEA"/>
        </authorList>
    </citation>
    <scope>NUCLEOTIDE SEQUENCE</scope>
    <source>
        <strain evidence="1">CBS 1993</strain>
    </source>
</reference>
<evidence type="ECO:0008006" key="3">
    <source>
        <dbReference type="Google" id="ProtNLM"/>
    </source>
</evidence>
<dbReference type="InterPro" id="IPR013943">
    <property type="entry name" value="Pet127"/>
</dbReference>
<dbReference type="RefSeq" id="XP_022458468.1">
    <property type="nucleotide sequence ID" value="XM_022602689.1"/>
</dbReference>
<organism evidence="1 2">
    <name type="scientific">Kuraishia capsulata CBS 1993</name>
    <dbReference type="NCBI Taxonomy" id="1382522"/>
    <lineage>
        <taxon>Eukaryota</taxon>
        <taxon>Fungi</taxon>
        <taxon>Dikarya</taxon>
        <taxon>Ascomycota</taxon>
        <taxon>Saccharomycotina</taxon>
        <taxon>Pichiomycetes</taxon>
        <taxon>Pichiales</taxon>
        <taxon>Pichiaceae</taxon>
        <taxon>Kuraishia</taxon>
    </lineage>
</organism>
<dbReference type="GeneID" id="34519856"/>
<sequence>MTSVRTVQPVINRLRFKHVYKPERYLEGCATERTFRREMEAFPTWIGKDPHTDLMNMIHKITVLYRRIDVSNWPRYEKTLKLFTKAQEVLYKRWVLSLGDSDNYLHREVLNTLNLSYEPLHEFNKKMPPPATLKNNLDRVLFSPGVHYLQDPRTRVFNFPEFLQDVPKPKEYDLKEITNFIKASRDEVLKEITKTESLKFFSSSSSMTGSLKHFHYFLSSNRPANVSFTSKDFEEKLVDFAAGARSPEITILKKHNVGTKEENKPPVWSVDVEHLYDMPNVLAELGHFTERQLTMDEEEFTKLLSDNRKGKNLKARPRKTDAYHYAKSGQFVMRSQLDCYDPRIPGTGTFDLKSRSVSAVRYDLPHVTGNYTGYQLLKTHGVYESFEREKFDLARGTMIKYALQARIGNMDGIYLAYHNLEKMFGFEYLPLSEIDSIFHSCIDSVSGKSLGDPLTDVKHFDSIASSPCSYHEDKSQRKASVMADLEFKASINIWSKLMEMAIEDCGPEVDYIRTVVMADDRNGINFLYAPMTKALLDRQDQLCLEVGKLAISAEADETLEKRHKQYLKKLDVYNSAYKETLKGFTVSKRHFFNGRESNTMHPVLHDLDARWDIEYTVRELSPSKVKRTYESSLKQKSSLLDSSVGDDGEPSAFRRILRAYGEKGRKREEFLLDR</sequence>
<dbReference type="OrthoDB" id="10249045at2759"/>
<reference evidence="1" key="2">
    <citation type="submission" date="2014-02" db="EMBL/GenBank/DDBJ databases">
        <title>Complete DNA sequence of /Kuraishia capsulata/ illustrates novel genomic features among budding yeasts (/Saccharomycotina/).</title>
        <authorList>
            <person name="Morales L."/>
            <person name="Noel B."/>
            <person name="Porcel B."/>
            <person name="Marcet-Houben M."/>
            <person name="Hullo M-F."/>
            <person name="Sacerdot C."/>
            <person name="Tekaia F."/>
            <person name="Leh-Louis V."/>
            <person name="Despons L."/>
            <person name="Khanna V."/>
            <person name="Aury J-M."/>
            <person name="Barbe V."/>
            <person name="Couloux A."/>
            <person name="Labadie K."/>
            <person name="Pelletier E."/>
            <person name="Souciet J-L."/>
            <person name="Boekhout T."/>
            <person name="Gabaldon T."/>
            <person name="Wincker P."/>
            <person name="Dujon B."/>
        </authorList>
    </citation>
    <scope>NUCLEOTIDE SEQUENCE</scope>
    <source>
        <strain evidence="1">CBS 1993</strain>
    </source>
</reference>
<proteinExistence type="predicted"/>
<dbReference type="AlphaFoldDB" id="W6MVS5"/>
<evidence type="ECO:0000313" key="2">
    <source>
        <dbReference type="Proteomes" id="UP000019384"/>
    </source>
</evidence>
<dbReference type="HOGENOM" id="CLU_003477_0_2_1"/>
<protein>
    <recommendedName>
        <fullName evidence="3">Pet127-domain-containing protein</fullName>
    </recommendedName>
</protein>
<dbReference type="STRING" id="1382522.W6MVS5"/>
<evidence type="ECO:0000313" key="1">
    <source>
        <dbReference type="EMBL" id="CDK26465.1"/>
    </source>
</evidence>
<keyword evidence="2" id="KW-1185">Reference proteome</keyword>
<dbReference type="PANTHER" id="PTHR31014">
    <property type="entry name" value="MITOCHONDRIAL TRANSLATION SYSTEM COMPONENT PET127-RELATED"/>
    <property type="match status" value="1"/>
</dbReference>
<dbReference type="GO" id="GO:0000964">
    <property type="term" value="P:mitochondrial RNA 5'-end processing"/>
    <property type="evidence" value="ECO:0007669"/>
    <property type="project" value="TreeGrafter"/>
</dbReference>
<dbReference type="PANTHER" id="PTHR31014:SF0">
    <property type="entry name" value="MITOCHONDRIAL TRANSLATION SYSTEM COMPONENT PET127-RELATED"/>
    <property type="match status" value="1"/>
</dbReference>